<dbReference type="InterPro" id="IPR040211">
    <property type="entry name" value="SERF1/2-like"/>
</dbReference>
<evidence type="ECO:0000313" key="4">
    <source>
        <dbReference type="Ensembl" id="ENSCAFP00020025729.1"/>
    </source>
</evidence>
<name>A0A8C0L9U9_CANLU</name>
<dbReference type="PANTHER" id="PTHR13596:SF6">
    <property type="entry name" value="SMALL EDRK-RICH FACTOR-LIKE N-TERMINAL DOMAIN-CONTAINING PROTEIN"/>
    <property type="match status" value="1"/>
</dbReference>
<proteinExistence type="inferred from homology"/>
<keyword evidence="5" id="KW-1185">Reference proteome</keyword>
<feature type="compositionally biased region" description="Basic residues" evidence="2">
    <location>
        <begin position="50"/>
        <end position="61"/>
    </location>
</feature>
<dbReference type="Pfam" id="PF04419">
    <property type="entry name" value="SERF-like_N"/>
    <property type="match status" value="1"/>
</dbReference>
<dbReference type="Proteomes" id="UP000694391">
    <property type="component" value="Unplaced"/>
</dbReference>
<dbReference type="InterPro" id="IPR007513">
    <property type="entry name" value="SERF-like_N"/>
</dbReference>
<evidence type="ECO:0000259" key="3">
    <source>
        <dbReference type="Pfam" id="PF04419"/>
    </source>
</evidence>
<sequence>MTHGNQCELACQKNMKKQSDLVKGKRRDDGLSAAPRKQSAPSSLPPGTRRSCKRHEPRHRLGSVGAGVRRGGGHSRLCQHDRSR</sequence>
<dbReference type="PANTHER" id="PTHR13596">
    <property type="entry name" value="SMALL EDRK-RICH FACTOR 1"/>
    <property type="match status" value="1"/>
</dbReference>
<comment type="similarity">
    <text evidence="1">Belongs to the SERF family.</text>
</comment>
<evidence type="ECO:0000256" key="1">
    <source>
        <dbReference type="ARBA" id="ARBA00007309"/>
    </source>
</evidence>
<feature type="domain" description="Small EDRK-rich factor-like N-terminal" evidence="3">
    <location>
        <begin position="1"/>
        <end position="37"/>
    </location>
</feature>
<evidence type="ECO:0000256" key="2">
    <source>
        <dbReference type="SAM" id="MobiDB-lite"/>
    </source>
</evidence>
<feature type="region of interest" description="Disordered" evidence="2">
    <location>
        <begin position="16"/>
        <end position="84"/>
    </location>
</feature>
<reference evidence="4" key="1">
    <citation type="submission" date="2025-08" db="UniProtKB">
        <authorList>
            <consortium name="Ensembl"/>
        </authorList>
    </citation>
    <scope>IDENTIFICATION</scope>
</reference>
<dbReference type="Ensembl" id="ENSCAFT00020029721.1">
    <property type="protein sequence ID" value="ENSCAFP00020025729.1"/>
    <property type="gene ID" value="ENSCAFG00020020240.1"/>
</dbReference>
<organism evidence="4 5">
    <name type="scientific">Canis lupus dingo</name>
    <name type="common">dingo</name>
    <dbReference type="NCBI Taxonomy" id="286419"/>
    <lineage>
        <taxon>Eukaryota</taxon>
        <taxon>Metazoa</taxon>
        <taxon>Chordata</taxon>
        <taxon>Craniata</taxon>
        <taxon>Vertebrata</taxon>
        <taxon>Euteleostomi</taxon>
        <taxon>Mammalia</taxon>
        <taxon>Eutheria</taxon>
        <taxon>Laurasiatheria</taxon>
        <taxon>Carnivora</taxon>
        <taxon>Caniformia</taxon>
        <taxon>Canidae</taxon>
        <taxon>Canis</taxon>
    </lineage>
</organism>
<accession>A0A8C0L9U9</accession>
<protein>
    <recommendedName>
        <fullName evidence="3">Small EDRK-rich factor-like N-terminal domain-containing protein</fullName>
    </recommendedName>
</protein>
<feature type="compositionally biased region" description="Basic and acidic residues" evidence="2">
    <location>
        <begin position="17"/>
        <end position="30"/>
    </location>
</feature>
<dbReference type="AlphaFoldDB" id="A0A8C0L9U9"/>
<evidence type="ECO:0000313" key="5">
    <source>
        <dbReference type="Proteomes" id="UP000694391"/>
    </source>
</evidence>
<dbReference type="GeneTree" id="ENSGT00910000144347"/>
<reference evidence="4" key="2">
    <citation type="submission" date="2025-09" db="UniProtKB">
        <authorList>
            <consortium name="Ensembl"/>
        </authorList>
    </citation>
    <scope>IDENTIFICATION</scope>
</reference>